<evidence type="ECO:0000313" key="1">
    <source>
        <dbReference type="EMBL" id="OXR40935.1"/>
    </source>
</evidence>
<accession>A0A231GWJ0</accession>
<keyword evidence="2" id="KW-1185">Reference proteome</keyword>
<sequence>MVRARAEELDAAPTEGFERVGAVEMTLSRFGAGDIHGSIDEIAYAAADLGGEYFYVTDSLGAQVTAVVYRRRRRRRKWFRRRN</sequence>
<dbReference type="SUPFAM" id="SSF159871">
    <property type="entry name" value="YdgH-like"/>
    <property type="match status" value="1"/>
</dbReference>
<protein>
    <submittedName>
        <fullName evidence="1">Uncharacterized protein</fullName>
    </submittedName>
</protein>
<comment type="caution">
    <text evidence="1">The sequence shown here is derived from an EMBL/GenBank/DDBJ whole genome shotgun (WGS) entry which is preliminary data.</text>
</comment>
<dbReference type="AlphaFoldDB" id="A0A231GWJ0"/>
<name>A0A231GWJ0_9NOCA</name>
<organism evidence="1 2">
    <name type="scientific">Nocardia cerradoensis</name>
    <dbReference type="NCBI Taxonomy" id="85688"/>
    <lineage>
        <taxon>Bacteria</taxon>
        <taxon>Bacillati</taxon>
        <taxon>Actinomycetota</taxon>
        <taxon>Actinomycetes</taxon>
        <taxon>Mycobacteriales</taxon>
        <taxon>Nocardiaceae</taxon>
        <taxon>Nocardia</taxon>
    </lineage>
</organism>
<proteinExistence type="predicted"/>
<gene>
    <name evidence="1" type="ORF">B7C42_06901</name>
</gene>
<reference evidence="1 2" key="1">
    <citation type="submission" date="2017-07" db="EMBL/GenBank/DDBJ databases">
        <title>First draft Genome Sequence of Nocardia cerradoensis isolated from human infection.</title>
        <authorList>
            <person name="Carrasco G."/>
        </authorList>
    </citation>
    <scope>NUCLEOTIDE SEQUENCE [LARGE SCALE GENOMIC DNA]</scope>
    <source>
        <strain evidence="1 2">CNM20130759</strain>
    </source>
</reference>
<dbReference type="Proteomes" id="UP000215506">
    <property type="component" value="Unassembled WGS sequence"/>
</dbReference>
<dbReference type="EMBL" id="NGAF01000024">
    <property type="protein sequence ID" value="OXR40935.1"/>
    <property type="molecule type" value="Genomic_DNA"/>
</dbReference>
<dbReference type="InterPro" id="IPR036275">
    <property type="entry name" value="YdgH-like_sf"/>
</dbReference>
<evidence type="ECO:0000313" key="2">
    <source>
        <dbReference type="Proteomes" id="UP000215506"/>
    </source>
</evidence>